<dbReference type="GO" id="GO:0016020">
    <property type="term" value="C:membrane"/>
    <property type="evidence" value="ECO:0007669"/>
    <property type="project" value="UniProtKB-SubCell"/>
</dbReference>
<dbReference type="RefSeq" id="WP_271713536.1">
    <property type="nucleotide sequence ID" value="NZ_AP024169.1"/>
</dbReference>
<evidence type="ECO:0000259" key="6">
    <source>
        <dbReference type="Pfam" id="PF05154"/>
    </source>
</evidence>
<dbReference type="EMBL" id="AP024169">
    <property type="protein sequence ID" value="BCN32489.1"/>
    <property type="molecule type" value="Genomic_DNA"/>
</dbReference>
<keyword evidence="3 5" id="KW-1133">Transmembrane helix</keyword>
<keyword evidence="8" id="KW-1185">Reference proteome</keyword>
<feature type="transmembrane region" description="Helical" evidence="5">
    <location>
        <begin position="142"/>
        <end position="168"/>
    </location>
</feature>
<evidence type="ECO:0000313" key="7">
    <source>
        <dbReference type="EMBL" id="BCN32489.1"/>
    </source>
</evidence>
<evidence type="ECO:0000256" key="1">
    <source>
        <dbReference type="ARBA" id="ARBA00004141"/>
    </source>
</evidence>
<reference evidence="7 8" key="1">
    <citation type="submission" date="2020-11" db="EMBL/GenBank/DDBJ databases">
        <title>Draft genome sequencing of a Lachnospiraceae strain isolated from anoxic soil subjected to BSD treatment.</title>
        <authorList>
            <person name="Uek A."/>
            <person name="Tonouchi A."/>
        </authorList>
    </citation>
    <scope>NUCLEOTIDE SEQUENCE [LARGE SCALE GENOMIC DNA]</scope>
    <source>
        <strain evidence="7 8">TB5</strain>
    </source>
</reference>
<feature type="domain" description="TM2" evidence="6">
    <location>
        <begin position="113"/>
        <end position="162"/>
    </location>
</feature>
<keyword evidence="4 5" id="KW-0472">Membrane</keyword>
<evidence type="ECO:0000256" key="3">
    <source>
        <dbReference type="ARBA" id="ARBA00022989"/>
    </source>
</evidence>
<sequence length="182" mass="20770">MVKKIYRKAIIKENNKTRANSFFDATEGFSKQSEEFFNKVQEEMLNGDDDEFFQENWNIDGAPQNEVKVTKTVTVIHETNTNIDTSSEQFNTVIPKNSYGQESANNINLDWPKKSKKVAAVLGIFFGGIGAHKFYLGKPWLGILYLLFFATGIPVIIGLIEGLSYLCYSDRDFEVKYKVRLT</sequence>
<keyword evidence="2 5" id="KW-0812">Transmembrane</keyword>
<dbReference type="InterPro" id="IPR007829">
    <property type="entry name" value="TM2"/>
</dbReference>
<evidence type="ECO:0000313" key="8">
    <source>
        <dbReference type="Proteomes" id="UP000595897"/>
    </source>
</evidence>
<dbReference type="KEGG" id="ahb:bsdtb5_37840"/>
<comment type="subcellular location">
    <subcellularLocation>
        <location evidence="1">Membrane</location>
        <topology evidence="1">Multi-pass membrane protein</topology>
    </subcellularLocation>
</comment>
<dbReference type="AlphaFoldDB" id="A0A7R7EPE8"/>
<dbReference type="Pfam" id="PF05154">
    <property type="entry name" value="TM2"/>
    <property type="match status" value="1"/>
</dbReference>
<name>A0A7R7EPE8_9FIRM</name>
<accession>A0A7R7EPE8</accession>
<protein>
    <recommendedName>
        <fullName evidence="6">TM2 domain-containing protein</fullName>
    </recommendedName>
</protein>
<dbReference type="Proteomes" id="UP000595897">
    <property type="component" value="Chromosome"/>
</dbReference>
<gene>
    <name evidence="7" type="ORF">bsdtb5_37840</name>
</gene>
<organism evidence="7 8">
    <name type="scientific">Anaeromicropila herbilytica</name>
    <dbReference type="NCBI Taxonomy" id="2785025"/>
    <lineage>
        <taxon>Bacteria</taxon>
        <taxon>Bacillati</taxon>
        <taxon>Bacillota</taxon>
        <taxon>Clostridia</taxon>
        <taxon>Lachnospirales</taxon>
        <taxon>Lachnospiraceae</taxon>
        <taxon>Anaeromicropila</taxon>
    </lineage>
</organism>
<feature type="transmembrane region" description="Helical" evidence="5">
    <location>
        <begin position="118"/>
        <end position="136"/>
    </location>
</feature>
<proteinExistence type="predicted"/>
<evidence type="ECO:0000256" key="2">
    <source>
        <dbReference type="ARBA" id="ARBA00022692"/>
    </source>
</evidence>
<evidence type="ECO:0000256" key="5">
    <source>
        <dbReference type="SAM" id="Phobius"/>
    </source>
</evidence>
<evidence type="ECO:0000256" key="4">
    <source>
        <dbReference type="ARBA" id="ARBA00023136"/>
    </source>
</evidence>